<evidence type="ECO:0000256" key="1">
    <source>
        <dbReference type="ARBA" id="ARBA00023267"/>
    </source>
</evidence>
<dbReference type="Proteomes" id="UP000537862">
    <property type="component" value="Unassembled WGS sequence"/>
</dbReference>
<dbReference type="AlphaFoldDB" id="A0A849P465"/>
<keyword evidence="4" id="KW-1185">Reference proteome</keyword>
<dbReference type="PANTHER" id="PTHR45266:SF3">
    <property type="entry name" value="OXALOACETATE DECARBOXYLASE ALPHA CHAIN"/>
    <property type="match status" value="1"/>
</dbReference>
<evidence type="ECO:0000313" key="4">
    <source>
        <dbReference type="Proteomes" id="UP000537862"/>
    </source>
</evidence>
<proteinExistence type="predicted"/>
<accession>A0A849P465</accession>
<dbReference type="InterPro" id="IPR000089">
    <property type="entry name" value="Biotin_lipoyl"/>
</dbReference>
<dbReference type="Pfam" id="PF00364">
    <property type="entry name" value="Biotin_lipoyl"/>
    <property type="match status" value="1"/>
</dbReference>
<name>A0A849P465_9BURK</name>
<dbReference type="EMBL" id="JABGBN010000009">
    <property type="protein sequence ID" value="NOL52459.1"/>
    <property type="molecule type" value="Genomic_DNA"/>
</dbReference>
<dbReference type="SUPFAM" id="SSF51230">
    <property type="entry name" value="Single hybrid motif"/>
    <property type="match status" value="1"/>
</dbReference>
<sequence>MKKIESIVSGIVVKIMVQEGSVLSAGDEALIVESMKMEIPLEVEVSGEVAEILVQEGDMVEEGQELIRLK</sequence>
<feature type="domain" description="Lipoyl-binding" evidence="2">
    <location>
        <begin position="1"/>
        <end position="70"/>
    </location>
</feature>
<dbReference type="CDD" id="cd06850">
    <property type="entry name" value="biotinyl_domain"/>
    <property type="match status" value="1"/>
</dbReference>
<dbReference type="InterPro" id="IPR050709">
    <property type="entry name" value="Biotin_Carboxyl_Carrier/Decarb"/>
</dbReference>
<reference evidence="3 4" key="1">
    <citation type="submission" date="2020-05" db="EMBL/GenBank/DDBJ databases">
        <authorList>
            <person name="Niu N."/>
        </authorList>
    </citation>
    <scope>NUCLEOTIDE SEQUENCE [LARGE SCALE GENOMIC DNA]</scope>
    <source>
        <strain evidence="3 4">3340-03</strain>
    </source>
</reference>
<dbReference type="InterPro" id="IPR011053">
    <property type="entry name" value="Single_hybrid_motif"/>
</dbReference>
<gene>
    <name evidence="3" type="ORF">HKX39_09810</name>
</gene>
<dbReference type="Gene3D" id="2.40.50.100">
    <property type="match status" value="1"/>
</dbReference>
<evidence type="ECO:0000313" key="3">
    <source>
        <dbReference type="EMBL" id="NOL52459.1"/>
    </source>
</evidence>
<dbReference type="PANTHER" id="PTHR45266">
    <property type="entry name" value="OXALOACETATE DECARBOXYLASE ALPHA CHAIN"/>
    <property type="match status" value="1"/>
</dbReference>
<organism evidence="3 4">
    <name type="scientific">Pelistega suis</name>
    <dbReference type="NCBI Taxonomy" id="1631957"/>
    <lineage>
        <taxon>Bacteria</taxon>
        <taxon>Pseudomonadati</taxon>
        <taxon>Pseudomonadota</taxon>
        <taxon>Betaproteobacteria</taxon>
        <taxon>Burkholderiales</taxon>
        <taxon>Alcaligenaceae</taxon>
        <taxon>Pelistega</taxon>
    </lineage>
</organism>
<dbReference type="PROSITE" id="PS50968">
    <property type="entry name" value="BIOTINYL_LIPOYL"/>
    <property type="match status" value="1"/>
</dbReference>
<comment type="caution">
    <text evidence="3">The sequence shown here is derived from an EMBL/GenBank/DDBJ whole genome shotgun (WGS) entry which is preliminary data.</text>
</comment>
<protein>
    <submittedName>
        <fullName evidence="3">Biotin/lipoyl-binding protein</fullName>
    </submittedName>
</protein>
<keyword evidence="1" id="KW-0092">Biotin</keyword>
<dbReference type="RefSeq" id="WP_171681144.1">
    <property type="nucleotide sequence ID" value="NZ_JABGBN010000009.1"/>
</dbReference>
<evidence type="ECO:0000259" key="2">
    <source>
        <dbReference type="PROSITE" id="PS50968"/>
    </source>
</evidence>